<name>A0ABZ2B606_9TREE</name>
<accession>A0ABZ2B606</accession>
<dbReference type="RefSeq" id="XP_064724082.1">
    <property type="nucleotide sequence ID" value="XM_064868010.1"/>
</dbReference>
<organism evidence="2 3">
    <name type="scientific">Cryptococcus decagattii</name>
    <dbReference type="NCBI Taxonomy" id="1859122"/>
    <lineage>
        <taxon>Eukaryota</taxon>
        <taxon>Fungi</taxon>
        <taxon>Dikarya</taxon>
        <taxon>Basidiomycota</taxon>
        <taxon>Agaricomycotina</taxon>
        <taxon>Tremellomycetes</taxon>
        <taxon>Tremellales</taxon>
        <taxon>Cryptococcaceae</taxon>
        <taxon>Cryptococcus</taxon>
        <taxon>Cryptococcus gattii species complex</taxon>
    </lineage>
</organism>
<evidence type="ECO:0000313" key="2">
    <source>
        <dbReference type="EMBL" id="WVO24843.1"/>
    </source>
</evidence>
<evidence type="ECO:0000313" key="3">
    <source>
        <dbReference type="Proteomes" id="UP001432216"/>
    </source>
</evidence>
<sequence length="222" mass="25025">MLYSAKKSATRKRHLEASGDVAFTAAHEKDGSPSPPFGPCQNKQKDELKHGAWLKLSGWRKWRVAGKREEALNNSRACKNTRKSASSSSIIAWEKRRLETSLTSFGSPQRPTNLAPDHCAYTGDLCRQDVQQYQKSRVHWKEEVEERVNNKDWETCGAGKEAKRDDRDRHCQAISISIEHLHSLLSTQLDTVEISTFLKILVVPLSRIVIGATVAIYPVSRS</sequence>
<evidence type="ECO:0000256" key="1">
    <source>
        <dbReference type="SAM" id="MobiDB-lite"/>
    </source>
</evidence>
<gene>
    <name evidence="2" type="ORF">IAS62_006222</name>
</gene>
<feature type="region of interest" description="Disordered" evidence="1">
    <location>
        <begin position="1"/>
        <end position="44"/>
    </location>
</feature>
<keyword evidence="3" id="KW-1185">Reference proteome</keyword>
<reference evidence="2 3" key="1">
    <citation type="submission" date="2024-01" db="EMBL/GenBank/DDBJ databases">
        <title>Comparative genomics of Cryptococcus and Kwoniella reveals pathogenesis evolution and contrasting modes of karyotype evolution via chromosome fusion or intercentromeric recombination.</title>
        <authorList>
            <person name="Coelho M.A."/>
            <person name="David-Palma M."/>
            <person name="Shea T."/>
            <person name="Bowers K."/>
            <person name="McGinley-Smith S."/>
            <person name="Mohammad A.W."/>
            <person name="Gnirke A."/>
            <person name="Yurkov A.M."/>
            <person name="Nowrousian M."/>
            <person name="Sun S."/>
            <person name="Cuomo C.A."/>
            <person name="Heitman J."/>
        </authorList>
    </citation>
    <scope>NUCLEOTIDE SEQUENCE [LARGE SCALE GENOMIC DNA]</scope>
    <source>
        <strain evidence="2 3">7685027</strain>
    </source>
</reference>
<dbReference type="EMBL" id="CP143817">
    <property type="protein sequence ID" value="WVO24843.1"/>
    <property type="molecule type" value="Genomic_DNA"/>
</dbReference>
<protein>
    <submittedName>
        <fullName evidence="2">Uncharacterized protein</fullName>
    </submittedName>
</protein>
<dbReference type="GeneID" id="89992991"/>
<proteinExistence type="predicted"/>
<dbReference type="Proteomes" id="UP001432216">
    <property type="component" value="Chromosome 12"/>
</dbReference>